<gene>
    <name evidence="2" type="ORF">DSOUD_0791</name>
</gene>
<accession>A0A0M4CV69</accession>
<protein>
    <recommendedName>
        <fullName evidence="4">Lipoprotein</fullName>
    </recommendedName>
</protein>
<proteinExistence type="predicted"/>
<dbReference type="EMBL" id="CP010802">
    <property type="protein sequence ID" value="ALC15578.1"/>
    <property type="molecule type" value="Genomic_DNA"/>
</dbReference>
<keyword evidence="3" id="KW-1185">Reference proteome</keyword>
<dbReference type="PATRIC" id="fig|1603606.3.peg.868"/>
<name>A0A0M4CV69_9BACT</name>
<evidence type="ECO:0000313" key="3">
    <source>
        <dbReference type="Proteomes" id="UP000057158"/>
    </source>
</evidence>
<dbReference type="PROSITE" id="PS51257">
    <property type="entry name" value="PROKAR_LIPOPROTEIN"/>
    <property type="match status" value="1"/>
</dbReference>
<dbReference type="OrthoDB" id="5405546at2"/>
<feature type="signal peptide" evidence="1">
    <location>
        <begin position="1"/>
        <end position="18"/>
    </location>
</feature>
<evidence type="ECO:0000256" key="1">
    <source>
        <dbReference type="SAM" id="SignalP"/>
    </source>
</evidence>
<dbReference type="AlphaFoldDB" id="A0A0M4CV69"/>
<dbReference type="STRING" id="1603606.DSOUD_0791"/>
<evidence type="ECO:0008006" key="4">
    <source>
        <dbReference type="Google" id="ProtNLM"/>
    </source>
</evidence>
<organism evidence="2 3">
    <name type="scientific">Desulfuromonas soudanensis</name>
    <dbReference type="NCBI Taxonomy" id="1603606"/>
    <lineage>
        <taxon>Bacteria</taxon>
        <taxon>Pseudomonadati</taxon>
        <taxon>Thermodesulfobacteriota</taxon>
        <taxon>Desulfuromonadia</taxon>
        <taxon>Desulfuromonadales</taxon>
        <taxon>Desulfuromonadaceae</taxon>
        <taxon>Desulfuromonas</taxon>
    </lineage>
</organism>
<sequence>MTRILCASLLLLFLGGCAAPPPVDRLASLRQGDGTLVWQGEYAFVSPGGDWQLITLDEDDYSLAFSKSCDAFFPCQSTLAYAEEPFGYSRDLERRQEEFFKRYLWASRVVFAAPHLEKSTFNGSPALVATIEGVEPVKGQKVWSKVLFGLRGERVVAFHYNQWRPASVPFDLAEVADFDRFVGSFRFLKPSFFELL</sequence>
<keyword evidence="1" id="KW-0732">Signal</keyword>
<reference evidence="2 3" key="1">
    <citation type="submission" date="2015-07" db="EMBL/GenBank/DDBJ databases">
        <title>Isolation and Genomic Characterization of a Novel Halophilic Metal-Reducing Deltaproteobacterium from the Deep Subsurface.</title>
        <authorList>
            <person name="Badalamenti J.P."/>
            <person name="Summers Z.M."/>
            <person name="Gralnick J.A."/>
            <person name="Bond D.R."/>
        </authorList>
    </citation>
    <scope>NUCLEOTIDE SEQUENCE [LARGE SCALE GENOMIC DNA]</scope>
    <source>
        <strain evidence="2 3">WTL</strain>
    </source>
</reference>
<feature type="chain" id="PRO_5005791587" description="Lipoprotein" evidence="1">
    <location>
        <begin position="19"/>
        <end position="196"/>
    </location>
</feature>
<dbReference type="KEGG" id="des:DSOUD_0791"/>
<dbReference type="Proteomes" id="UP000057158">
    <property type="component" value="Chromosome"/>
</dbReference>
<dbReference type="RefSeq" id="WP_053549772.1">
    <property type="nucleotide sequence ID" value="NZ_CP010802.1"/>
</dbReference>
<evidence type="ECO:0000313" key="2">
    <source>
        <dbReference type="EMBL" id="ALC15578.1"/>
    </source>
</evidence>